<sequence length="592" mass="66408">MANTEDPNPNNATQRSINTNGDAELDDEDDDDIDDDDEEEDNDDVVRESNRRIPQSAESKWREQRFKVETLSRRLSSELVPIRVHDVFINGNTKTKDWVIEAELKGIENATSMQELMQASQIAIARLQGLEIFDSCKVRLESGPRELPNTANVIVDVVETDSKVSGECGVYTKPSTSSWTTEGTLKYKNLLGYGDLWDASLAYGANQATEVSVGVYAPRLKGLLTPIVARMSMLSQDWQDSSSYKERLLGVSLGLVSTKHHDLAYTLGWRTLTDPSRMSSRSIRRQLGHSLVSSLKYTFKIDRRNSPIRPTKGYAFLSTTHFGGLTPDHRSSRFLRQEFDVRLAVPFGFYNTAVNLGISAGVVFPWGHGFKTKPSPLPERFYLGGDFSPVCTLGGPTTLWGFKTRGLGPTEPRRQDREGSNDDNGDSSGWDFIGGDLAVTAFADLSFDLPIRWLREHGIHGHVFAGSGNTAKLTQNEYKHFSPQKFVESFRTSVGCGIVIPTRLFRLEGNYFYVLRKDEHDRGKTGFRQNKRGHCFIIFTAIWFWSDIIHLGIKFITYQPMLIALQMCMKFENHALPHSLFLGSTTASSCIG</sequence>
<feature type="domain" description="Bacterial surface antigen (D15)" evidence="9">
    <location>
        <begin position="189"/>
        <end position="528"/>
    </location>
</feature>
<dbReference type="RefSeq" id="XP_027331315.1">
    <property type="nucleotide sequence ID" value="XM_027475514.1"/>
</dbReference>
<dbReference type="PANTHER" id="PTHR12815">
    <property type="entry name" value="SORTING AND ASSEMBLY MACHINERY SAMM50 PROTEIN FAMILY MEMBER"/>
    <property type="match status" value="1"/>
</dbReference>
<keyword evidence="3" id="KW-1134">Transmembrane beta strand</keyword>
<gene>
    <name evidence="11" type="primary">LOC113846834</name>
</gene>
<dbReference type="PANTHER" id="PTHR12815:SF18">
    <property type="entry name" value="SORTING AND ASSEMBLY MACHINERY COMPONENT 50 HOMOLOG"/>
    <property type="match status" value="1"/>
</dbReference>
<dbReference type="GO" id="GO:0009707">
    <property type="term" value="C:chloroplast outer membrane"/>
    <property type="evidence" value="ECO:0007669"/>
    <property type="project" value="UniProtKB-SubCell"/>
</dbReference>
<keyword evidence="4" id="KW-0812">Transmembrane</keyword>
<feature type="compositionally biased region" description="Basic and acidic residues" evidence="8">
    <location>
        <begin position="411"/>
        <end position="420"/>
    </location>
</feature>
<organism evidence="10 11">
    <name type="scientific">Abrus precatorius</name>
    <name type="common">Indian licorice</name>
    <name type="synonym">Glycine abrus</name>
    <dbReference type="NCBI Taxonomy" id="3816"/>
    <lineage>
        <taxon>Eukaryota</taxon>
        <taxon>Viridiplantae</taxon>
        <taxon>Streptophyta</taxon>
        <taxon>Embryophyta</taxon>
        <taxon>Tracheophyta</taxon>
        <taxon>Spermatophyta</taxon>
        <taxon>Magnoliopsida</taxon>
        <taxon>eudicotyledons</taxon>
        <taxon>Gunneridae</taxon>
        <taxon>Pentapetalae</taxon>
        <taxon>rosids</taxon>
        <taxon>fabids</taxon>
        <taxon>Fabales</taxon>
        <taxon>Fabaceae</taxon>
        <taxon>Papilionoideae</taxon>
        <taxon>50 kb inversion clade</taxon>
        <taxon>NPAAA clade</taxon>
        <taxon>indigoferoid/millettioid clade</taxon>
        <taxon>Abreae</taxon>
        <taxon>Abrus</taxon>
    </lineage>
</organism>
<evidence type="ECO:0000256" key="8">
    <source>
        <dbReference type="SAM" id="MobiDB-lite"/>
    </source>
</evidence>
<dbReference type="Pfam" id="PF01103">
    <property type="entry name" value="Omp85"/>
    <property type="match status" value="1"/>
</dbReference>
<evidence type="ECO:0000256" key="7">
    <source>
        <dbReference type="ARBA" id="ARBA00024013"/>
    </source>
</evidence>
<evidence type="ECO:0000259" key="9">
    <source>
        <dbReference type="Pfam" id="PF01103"/>
    </source>
</evidence>
<dbReference type="InterPro" id="IPR039910">
    <property type="entry name" value="D15-like"/>
</dbReference>
<dbReference type="FunFam" id="2.40.160.50:FF:000005">
    <property type="entry name" value="Outer membrane OMP85 family protein"/>
    <property type="match status" value="1"/>
</dbReference>
<accession>A0A8B8JIN3</accession>
<dbReference type="GO" id="GO:0005741">
    <property type="term" value="C:mitochondrial outer membrane"/>
    <property type="evidence" value="ECO:0007669"/>
    <property type="project" value="UniProtKB-SubCell"/>
</dbReference>
<proteinExistence type="inferred from homology"/>
<feature type="compositionally biased region" description="Polar residues" evidence="8">
    <location>
        <begin position="1"/>
        <end position="21"/>
    </location>
</feature>
<evidence type="ECO:0000256" key="3">
    <source>
        <dbReference type="ARBA" id="ARBA00022452"/>
    </source>
</evidence>
<dbReference type="Gene3D" id="3.10.20.310">
    <property type="entry name" value="membrane protein fhac"/>
    <property type="match status" value="1"/>
</dbReference>
<keyword evidence="6" id="KW-0472">Membrane</keyword>
<dbReference type="Proteomes" id="UP000694853">
    <property type="component" value="Unplaced"/>
</dbReference>
<feature type="region of interest" description="Disordered" evidence="8">
    <location>
        <begin position="1"/>
        <end position="63"/>
    </location>
</feature>
<evidence type="ECO:0000256" key="1">
    <source>
        <dbReference type="ARBA" id="ARBA00004374"/>
    </source>
</evidence>
<evidence type="ECO:0000313" key="11">
    <source>
        <dbReference type="RefSeq" id="XP_027331315.1"/>
    </source>
</evidence>
<dbReference type="GeneID" id="113846834"/>
<dbReference type="Gene3D" id="2.40.160.50">
    <property type="entry name" value="membrane protein fhac: a member of the omp85/tpsb transporter family"/>
    <property type="match status" value="1"/>
</dbReference>
<keyword evidence="5" id="KW-1002">Plastid outer membrane</keyword>
<feature type="compositionally biased region" description="Acidic residues" evidence="8">
    <location>
        <begin position="23"/>
        <end position="43"/>
    </location>
</feature>
<reference evidence="11" key="2">
    <citation type="submission" date="2025-08" db="UniProtKB">
        <authorList>
            <consortium name="RefSeq"/>
        </authorList>
    </citation>
    <scope>IDENTIFICATION</scope>
    <source>
        <tissue evidence="11">Young leaves</tissue>
    </source>
</reference>
<dbReference type="KEGG" id="aprc:113846834"/>
<comment type="subcellular location">
    <subcellularLocation>
        <location evidence="1">Mitochondrion outer membrane</location>
        <topology evidence="1">Multi-pass membrane protein</topology>
    </subcellularLocation>
    <subcellularLocation>
        <location evidence="7">Plastid</location>
        <location evidence="7">Chloroplast outer membrane</location>
    </subcellularLocation>
</comment>
<dbReference type="InterPro" id="IPR000184">
    <property type="entry name" value="Bac_surfAg_D15"/>
</dbReference>
<feature type="region of interest" description="Disordered" evidence="8">
    <location>
        <begin position="402"/>
        <end position="428"/>
    </location>
</feature>
<evidence type="ECO:0000256" key="2">
    <source>
        <dbReference type="ARBA" id="ARBA00010913"/>
    </source>
</evidence>
<name>A0A8B8JIN3_ABRPR</name>
<dbReference type="AlphaFoldDB" id="A0A8B8JIN3"/>
<keyword evidence="10" id="KW-1185">Reference proteome</keyword>
<dbReference type="FunFam" id="3.10.20.310:FF:000016">
    <property type="entry name" value="Outer membrane OMP85 family protein"/>
    <property type="match status" value="1"/>
</dbReference>
<evidence type="ECO:0000313" key="10">
    <source>
        <dbReference type="Proteomes" id="UP000694853"/>
    </source>
</evidence>
<dbReference type="OrthoDB" id="1724197at2759"/>
<reference evidence="10" key="1">
    <citation type="journal article" date="2019" name="Toxins">
        <title>Detection of Abrin-Like and Prepropulchellin-Like Toxin Genes and Transcripts Using Whole Genome Sequencing and Full-Length Transcript Sequencing of Abrus precatorius.</title>
        <authorList>
            <person name="Hovde B.T."/>
            <person name="Daligault H.E."/>
            <person name="Hanschen E.R."/>
            <person name="Kunde Y.A."/>
            <person name="Johnson M.B."/>
            <person name="Starkenburg S.R."/>
            <person name="Johnson S.L."/>
        </authorList>
    </citation>
    <scope>NUCLEOTIDE SEQUENCE [LARGE SCALE GENOMIC DNA]</scope>
</reference>
<keyword evidence="5" id="KW-0934">Plastid</keyword>
<evidence type="ECO:0000256" key="5">
    <source>
        <dbReference type="ARBA" id="ARBA00022805"/>
    </source>
</evidence>
<evidence type="ECO:0000256" key="4">
    <source>
        <dbReference type="ARBA" id="ARBA00022692"/>
    </source>
</evidence>
<evidence type="ECO:0000256" key="6">
    <source>
        <dbReference type="ARBA" id="ARBA00023136"/>
    </source>
</evidence>
<comment type="similarity">
    <text evidence="2">Belongs to the SAM50/omp85 family.</text>
</comment>
<protein>
    <submittedName>
        <fullName evidence="11">Sorting and assembly machinery component 50 homolog B-like isoform X1</fullName>
    </submittedName>
</protein>